<proteinExistence type="predicted"/>
<evidence type="ECO:0000313" key="2">
    <source>
        <dbReference type="EMBL" id="KAF0028719.1"/>
    </source>
</evidence>
<accession>A0A2U9BR48</accession>
<evidence type="ECO:0000313" key="4">
    <source>
        <dbReference type="Proteomes" id="UP000438429"/>
    </source>
</evidence>
<protein>
    <submittedName>
        <fullName evidence="1">Uncharacterized protein</fullName>
    </submittedName>
</protein>
<evidence type="ECO:0000313" key="3">
    <source>
        <dbReference type="Proteomes" id="UP000246464"/>
    </source>
</evidence>
<dbReference type="AlphaFoldDB" id="A0A2U9BR48"/>
<name>A0A2U9BR48_SCOMX</name>
<reference evidence="2 4" key="2">
    <citation type="submission" date="2019-06" db="EMBL/GenBank/DDBJ databases">
        <title>Draft genomes of female and male turbot (Scophthalmus maximus).</title>
        <authorList>
            <person name="Xu H."/>
            <person name="Xu X.-W."/>
            <person name="Shao C."/>
            <person name="Chen S."/>
        </authorList>
    </citation>
    <scope>NUCLEOTIDE SEQUENCE [LARGE SCALE GENOMIC DNA]</scope>
    <source>
        <strain evidence="2">Ysfricsl-2016a</strain>
        <tissue evidence="2">Blood</tissue>
    </source>
</reference>
<reference evidence="1 3" key="1">
    <citation type="submission" date="2017-12" db="EMBL/GenBank/DDBJ databases">
        <title>Integrating genomic resources of turbot (Scophthalmus maximus) in depth evaluation of genetic and physical mapping variation across individuals.</title>
        <authorList>
            <person name="Martinez P."/>
        </authorList>
    </citation>
    <scope>NUCLEOTIDE SEQUENCE [LARGE SCALE GENOMIC DNA]</scope>
</reference>
<organism evidence="1 3">
    <name type="scientific">Scophthalmus maximus</name>
    <name type="common">Turbot</name>
    <name type="synonym">Psetta maxima</name>
    <dbReference type="NCBI Taxonomy" id="52904"/>
    <lineage>
        <taxon>Eukaryota</taxon>
        <taxon>Metazoa</taxon>
        <taxon>Chordata</taxon>
        <taxon>Craniata</taxon>
        <taxon>Vertebrata</taxon>
        <taxon>Euteleostomi</taxon>
        <taxon>Actinopterygii</taxon>
        <taxon>Neopterygii</taxon>
        <taxon>Teleostei</taxon>
        <taxon>Neoteleostei</taxon>
        <taxon>Acanthomorphata</taxon>
        <taxon>Carangaria</taxon>
        <taxon>Pleuronectiformes</taxon>
        <taxon>Pleuronectoidei</taxon>
        <taxon>Scophthalmidae</taxon>
        <taxon>Scophthalmus</taxon>
    </lineage>
</organism>
<dbReference type="EMBL" id="VEVO01000016">
    <property type="protein sequence ID" value="KAF0028719.1"/>
    <property type="molecule type" value="Genomic_DNA"/>
</dbReference>
<sequence>MNKKVKHSFFRKRMFAFINDLKISLTRLDFLHEFLPRWSSDEPRDTWLIRCSLAMRGDFLEVKLRLNRLNL</sequence>
<keyword evidence="3" id="KW-1185">Reference proteome</keyword>
<evidence type="ECO:0000313" key="1">
    <source>
        <dbReference type="EMBL" id="AWP06100.1"/>
    </source>
</evidence>
<dbReference type="Proteomes" id="UP000438429">
    <property type="component" value="Unassembled WGS sequence"/>
</dbReference>
<gene>
    <name evidence="2" type="ORF">F2P81_017824</name>
    <name evidence="1" type="ORF">SMAX5B_007440</name>
</gene>
<dbReference type="EMBL" id="CP026250">
    <property type="protein sequence ID" value="AWP06100.1"/>
    <property type="molecule type" value="Genomic_DNA"/>
</dbReference>
<dbReference type="Proteomes" id="UP000246464">
    <property type="component" value="Chromosome 8"/>
</dbReference>